<protein>
    <submittedName>
        <fullName evidence="2">Uncharacterized protein</fullName>
    </submittedName>
</protein>
<reference evidence="2" key="1">
    <citation type="submission" date="2016-10" db="EMBL/GenBank/DDBJ databases">
        <title>Sequence of Gallionella enrichment culture.</title>
        <authorList>
            <person name="Poehlein A."/>
            <person name="Muehling M."/>
            <person name="Daniel R."/>
        </authorList>
    </citation>
    <scope>NUCLEOTIDE SEQUENCE</scope>
</reference>
<feature type="region of interest" description="Disordered" evidence="1">
    <location>
        <begin position="80"/>
        <end position="105"/>
    </location>
</feature>
<name>A0A1J5TFV9_9ZZZZ</name>
<dbReference type="EMBL" id="MLJW01000002">
    <property type="protein sequence ID" value="OIR18987.1"/>
    <property type="molecule type" value="Genomic_DNA"/>
</dbReference>
<organism evidence="2">
    <name type="scientific">mine drainage metagenome</name>
    <dbReference type="NCBI Taxonomy" id="410659"/>
    <lineage>
        <taxon>unclassified sequences</taxon>
        <taxon>metagenomes</taxon>
        <taxon>ecological metagenomes</taxon>
    </lineage>
</organism>
<evidence type="ECO:0000256" key="1">
    <source>
        <dbReference type="SAM" id="MobiDB-lite"/>
    </source>
</evidence>
<accession>A0A1J5TFV9</accession>
<dbReference type="AlphaFoldDB" id="A0A1J5TFV9"/>
<proteinExistence type="predicted"/>
<feature type="compositionally biased region" description="Polar residues" evidence="1">
    <location>
        <begin position="84"/>
        <end position="98"/>
    </location>
</feature>
<gene>
    <name evidence="2" type="ORF">GALL_13320</name>
</gene>
<sequence>MRMPLWFKSNCVIQVLSISGSVFHGSTVAIKVMHAPISGSLAAAGLGGLQNKMRGLVAAPLVPKVTPWRAVQSLAVPMRVGDSRSPNDTLTLLSTRNSSPEKRRL</sequence>
<evidence type="ECO:0000313" key="2">
    <source>
        <dbReference type="EMBL" id="OIR18987.1"/>
    </source>
</evidence>
<comment type="caution">
    <text evidence="2">The sequence shown here is derived from an EMBL/GenBank/DDBJ whole genome shotgun (WGS) entry which is preliminary data.</text>
</comment>